<dbReference type="Pfam" id="PF07727">
    <property type="entry name" value="RVT_2"/>
    <property type="match status" value="1"/>
</dbReference>
<dbReference type="EMBL" id="NIDF01000016">
    <property type="protein sequence ID" value="TYJ57133.1"/>
    <property type="molecule type" value="Genomic_DNA"/>
</dbReference>
<sequence length="168" mass="18523">MKSPHAEEWKGACDGEMQSLLDAGVCEEVPRSPVPSARVVSCKWVLKVKGGADGDVEQFKARLVAQGFLQNEGIDYAETFAPVAKYQSSRMIPALAAEHNLELHQMDVKTAFLYGPLKEEVYLSLPSGYYGGKDRVWNLHRTLYGLKQEGNLTQQLVTSATAQGYAML</sequence>
<proteinExistence type="predicted"/>
<organism evidence="2 3">
    <name type="scientific">Cryptococcus floricola</name>
    <dbReference type="NCBI Taxonomy" id="2591691"/>
    <lineage>
        <taxon>Eukaryota</taxon>
        <taxon>Fungi</taxon>
        <taxon>Dikarya</taxon>
        <taxon>Basidiomycota</taxon>
        <taxon>Agaricomycotina</taxon>
        <taxon>Tremellomycetes</taxon>
        <taxon>Tremellales</taxon>
        <taxon>Cryptococcaceae</taxon>
        <taxon>Cryptococcus</taxon>
    </lineage>
</organism>
<feature type="domain" description="Reverse transcriptase Ty1/copia-type" evidence="1">
    <location>
        <begin position="37"/>
        <end position="159"/>
    </location>
</feature>
<evidence type="ECO:0000313" key="3">
    <source>
        <dbReference type="Proteomes" id="UP000322245"/>
    </source>
</evidence>
<reference evidence="2 3" key="1">
    <citation type="submission" date="2017-05" db="EMBL/GenBank/DDBJ databases">
        <title>The Genome Sequence of Tsuchiyaea wingfieldii DSM 27421.</title>
        <authorList>
            <person name="Cuomo C."/>
            <person name="Passer A."/>
            <person name="Billmyre B."/>
            <person name="Heitman J."/>
        </authorList>
    </citation>
    <scope>NUCLEOTIDE SEQUENCE [LARGE SCALE GENOMIC DNA]</scope>
    <source>
        <strain evidence="2 3">DSM 27421</strain>
    </source>
</reference>
<dbReference type="Proteomes" id="UP000322245">
    <property type="component" value="Unassembled WGS sequence"/>
</dbReference>
<dbReference type="SUPFAM" id="SSF56672">
    <property type="entry name" value="DNA/RNA polymerases"/>
    <property type="match status" value="1"/>
</dbReference>
<dbReference type="AlphaFoldDB" id="A0A5D3B4S0"/>
<dbReference type="InterPro" id="IPR013103">
    <property type="entry name" value="RVT_2"/>
</dbReference>
<name>A0A5D3B4S0_9TREE</name>
<gene>
    <name evidence="2" type="ORF">B9479_002234</name>
</gene>
<protein>
    <recommendedName>
        <fullName evidence="1">Reverse transcriptase Ty1/copia-type domain-containing protein</fullName>
    </recommendedName>
</protein>
<keyword evidence="3" id="KW-1185">Reference proteome</keyword>
<evidence type="ECO:0000313" key="2">
    <source>
        <dbReference type="EMBL" id="TYJ57133.1"/>
    </source>
</evidence>
<accession>A0A5D3B4S0</accession>
<evidence type="ECO:0000259" key="1">
    <source>
        <dbReference type="Pfam" id="PF07727"/>
    </source>
</evidence>
<dbReference type="InterPro" id="IPR043502">
    <property type="entry name" value="DNA/RNA_pol_sf"/>
</dbReference>
<comment type="caution">
    <text evidence="2">The sequence shown here is derived from an EMBL/GenBank/DDBJ whole genome shotgun (WGS) entry which is preliminary data.</text>
</comment>